<dbReference type="InterPro" id="IPR000873">
    <property type="entry name" value="AMP-dep_synth/lig_dom"/>
</dbReference>
<gene>
    <name evidence="3" type="ORF">QBE54_10845</name>
</gene>
<dbReference type="PANTHER" id="PTHR43767">
    <property type="entry name" value="LONG-CHAIN-FATTY-ACID--COA LIGASE"/>
    <property type="match status" value="1"/>
</dbReference>
<dbReference type="Pfam" id="PF00501">
    <property type="entry name" value="AMP-binding"/>
    <property type="match status" value="1"/>
</dbReference>
<evidence type="ECO:0000313" key="3">
    <source>
        <dbReference type="EMBL" id="WZL76056.1"/>
    </source>
</evidence>
<evidence type="ECO:0000259" key="1">
    <source>
        <dbReference type="Pfam" id="PF00501"/>
    </source>
</evidence>
<organism evidence="3 4">
    <name type="scientific">Thermatribacter velox</name>
    <dbReference type="NCBI Taxonomy" id="3039681"/>
    <lineage>
        <taxon>Bacteria</taxon>
        <taxon>Pseudomonadati</taxon>
        <taxon>Atribacterota</taxon>
        <taxon>Atribacteria</taxon>
        <taxon>Atribacterales</taxon>
        <taxon>Thermatribacteraceae</taxon>
        <taxon>Thermatribacter</taxon>
    </lineage>
</organism>
<dbReference type="EMBL" id="CP121689">
    <property type="protein sequence ID" value="WZL76056.1"/>
    <property type="molecule type" value="Genomic_DNA"/>
</dbReference>
<protein>
    <submittedName>
        <fullName evidence="3">AMP-binding protein</fullName>
    </submittedName>
</protein>
<dbReference type="Gene3D" id="3.40.50.12780">
    <property type="entry name" value="N-terminal domain of ligase-like"/>
    <property type="match status" value="1"/>
</dbReference>
<keyword evidence="4" id="KW-1185">Reference proteome</keyword>
<name>A0ABZ2YD28_9BACT</name>
<dbReference type="InterPro" id="IPR042099">
    <property type="entry name" value="ANL_N_sf"/>
</dbReference>
<dbReference type="InterPro" id="IPR050237">
    <property type="entry name" value="ATP-dep_AMP-bd_enzyme"/>
</dbReference>
<sequence length="500" mass="55353">MGALLETIPQRIKRVAREYRDKIAVSQGDFTLRYSELVGEIEQVARELDRAGVKSGSRVLLVLPNNWFALRLILACFELGVVPLPVSPRYPEHFIEKIFSLADASLIITWKEKVLAENLPQALLEENGNLIFRSKPLSFREQFPALESPVAALFATSGTSGIPKLVMLTHHNILSDIDSCFDLVDISPEDRMLGVLPMFHVFGFSIAYLLPLVKGMMLTIVPSLYPLDGLLESLKHYQSTVFLGVPALFSILAGARARQKFDLHPLRLLICGGDALPSRVRENFENAFGLKIIEGYGITEASPVVSVNPSPEVRIPGSAGLVIDAIHLRIVDEEGNEVAPGEVGEIVLSGDPISPGYFRNPEENARSFRGGWFYTGDLGKKDEKGILYIEGRKKELIIVSGFNVYPREVEEVIMEFPGVAQSAVIGVKRDVRGELIKAYVVPAEGATLEPLQIVRFCKQRLPHYKVPRIVEIVKELPQTVTGKIMKYAIKSSGAEVEVKE</sequence>
<dbReference type="Gene3D" id="3.30.300.30">
    <property type="match status" value="1"/>
</dbReference>
<reference evidence="3 4" key="1">
    <citation type="submission" date="2023-03" db="EMBL/GenBank/DDBJ databases">
        <title>Novel Species.</title>
        <authorList>
            <person name="Ma S."/>
        </authorList>
    </citation>
    <scope>NUCLEOTIDE SEQUENCE [LARGE SCALE GENOMIC DNA]</scope>
    <source>
        <strain evidence="3 4">B11</strain>
    </source>
</reference>
<dbReference type="PANTHER" id="PTHR43767:SF1">
    <property type="entry name" value="NONRIBOSOMAL PEPTIDE SYNTHASE PES1 (EUROFUNG)-RELATED"/>
    <property type="match status" value="1"/>
</dbReference>
<feature type="domain" description="AMP-binding enzyme C-terminal" evidence="2">
    <location>
        <begin position="408"/>
        <end position="483"/>
    </location>
</feature>
<dbReference type="InterPro" id="IPR020845">
    <property type="entry name" value="AMP-binding_CS"/>
</dbReference>
<dbReference type="PROSITE" id="PS00455">
    <property type="entry name" value="AMP_BINDING"/>
    <property type="match status" value="1"/>
</dbReference>
<evidence type="ECO:0000259" key="2">
    <source>
        <dbReference type="Pfam" id="PF13193"/>
    </source>
</evidence>
<dbReference type="InterPro" id="IPR025110">
    <property type="entry name" value="AMP-bd_C"/>
</dbReference>
<dbReference type="Proteomes" id="UP001461341">
    <property type="component" value="Chromosome"/>
</dbReference>
<dbReference type="Pfam" id="PF13193">
    <property type="entry name" value="AMP-binding_C"/>
    <property type="match status" value="1"/>
</dbReference>
<dbReference type="InterPro" id="IPR045851">
    <property type="entry name" value="AMP-bd_C_sf"/>
</dbReference>
<accession>A0ABZ2YD28</accession>
<dbReference type="SUPFAM" id="SSF56801">
    <property type="entry name" value="Acetyl-CoA synthetase-like"/>
    <property type="match status" value="1"/>
</dbReference>
<feature type="domain" description="AMP-dependent synthetase/ligase" evidence="1">
    <location>
        <begin position="13"/>
        <end position="358"/>
    </location>
</feature>
<dbReference type="RefSeq" id="WP_369018211.1">
    <property type="nucleotide sequence ID" value="NZ_CP121689.1"/>
</dbReference>
<proteinExistence type="predicted"/>
<evidence type="ECO:0000313" key="4">
    <source>
        <dbReference type="Proteomes" id="UP001461341"/>
    </source>
</evidence>